<keyword evidence="3" id="KW-0804">Transcription</keyword>
<evidence type="ECO:0000313" key="6">
    <source>
        <dbReference type="EMBL" id="GIJ45165.1"/>
    </source>
</evidence>
<sequence>MPEPRRRDAAATREALLGAARDLISRHGVEGTSTRDIATAAGVNQTLVYRYFGSKEKLITEAIDNSGTTGEKIIAETPLDELPRALLEHILDASAARRTNSYSALLSSTNDDTLRELVRGKLEKAFTVGLAARLAGPDAALRAELVIALLSGIALLRDKLGTKAISAAGREEIAAHVERMCAPLLRG</sequence>
<dbReference type="Pfam" id="PF00440">
    <property type="entry name" value="TetR_N"/>
    <property type="match status" value="1"/>
</dbReference>
<dbReference type="Gene3D" id="1.10.357.10">
    <property type="entry name" value="Tetracycline Repressor, domain 2"/>
    <property type="match status" value="1"/>
</dbReference>
<feature type="DNA-binding region" description="H-T-H motif" evidence="4">
    <location>
        <begin position="33"/>
        <end position="52"/>
    </location>
</feature>
<keyword evidence="2 4" id="KW-0238">DNA-binding</keyword>
<organism evidence="6 7">
    <name type="scientific">Virgisporangium aliadipatigenens</name>
    <dbReference type="NCBI Taxonomy" id="741659"/>
    <lineage>
        <taxon>Bacteria</taxon>
        <taxon>Bacillati</taxon>
        <taxon>Actinomycetota</taxon>
        <taxon>Actinomycetes</taxon>
        <taxon>Micromonosporales</taxon>
        <taxon>Micromonosporaceae</taxon>
        <taxon>Virgisporangium</taxon>
    </lineage>
</organism>
<evidence type="ECO:0000259" key="5">
    <source>
        <dbReference type="PROSITE" id="PS50977"/>
    </source>
</evidence>
<proteinExistence type="predicted"/>
<evidence type="ECO:0000256" key="3">
    <source>
        <dbReference type="ARBA" id="ARBA00023163"/>
    </source>
</evidence>
<comment type="caution">
    <text evidence="6">The sequence shown here is derived from an EMBL/GenBank/DDBJ whole genome shotgun (WGS) entry which is preliminary data.</text>
</comment>
<keyword evidence="1" id="KW-0805">Transcription regulation</keyword>
<dbReference type="GO" id="GO:0000976">
    <property type="term" value="F:transcription cis-regulatory region binding"/>
    <property type="evidence" value="ECO:0007669"/>
    <property type="project" value="TreeGrafter"/>
</dbReference>
<evidence type="ECO:0000313" key="7">
    <source>
        <dbReference type="Proteomes" id="UP000619260"/>
    </source>
</evidence>
<dbReference type="InterPro" id="IPR001647">
    <property type="entry name" value="HTH_TetR"/>
</dbReference>
<dbReference type="Pfam" id="PF17920">
    <property type="entry name" value="TetR_C_16"/>
    <property type="match status" value="1"/>
</dbReference>
<name>A0A8J3YJL4_9ACTN</name>
<dbReference type="PROSITE" id="PS50977">
    <property type="entry name" value="HTH_TETR_2"/>
    <property type="match status" value="1"/>
</dbReference>
<dbReference type="PRINTS" id="PR00455">
    <property type="entry name" value="HTHTETR"/>
</dbReference>
<dbReference type="GO" id="GO:0003700">
    <property type="term" value="F:DNA-binding transcription factor activity"/>
    <property type="evidence" value="ECO:0007669"/>
    <property type="project" value="TreeGrafter"/>
</dbReference>
<dbReference type="InterPro" id="IPR036271">
    <property type="entry name" value="Tet_transcr_reg_TetR-rel_C_sf"/>
</dbReference>
<dbReference type="SUPFAM" id="SSF46689">
    <property type="entry name" value="Homeodomain-like"/>
    <property type="match status" value="1"/>
</dbReference>
<dbReference type="Proteomes" id="UP000619260">
    <property type="component" value="Unassembled WGS sequence"/>
</dbReference>
<feature type="domain" description="HTH tetR-type" evidence="5">
    <location>
        <begin position="10"/>
        <end position="70"/>
    </location>
</feature>
<dbReference type="InterPro" id="IPR041678">
    <property type="entry name" value="TetR_C_16"/>
</dbReference>
<dbReference type="InterPro" id="IPR009057">
    <property type="entry name" value="Homeodomain-like_sf"/>
</dbReference>
<dbReference type="EMBL" id="BOPF01000006">
    <property type="protein sequence ID" value="GIJ45165.1"/>
    <property type="molecule type" value="Genomic_DNA"/>
</dbReference>
<dbReference type="AlphaFoldDB" id="A0A8J3YJL4"/>
<reference evidence="6" key="1">
    <citation type="submission" date="2021-01" db="EMBL/GenBank/DDBJ databases">
        <title>Whole genome shotgun sequence of Virgisporangium aliadipatigenens NBRC 105644.</title>
        <authorList>
            <person name="Komaki H."/>
            <person name="Tamura T."/>
        </authorList>
    </citation>
    <scope>NUCLEOTIDE SEQUENCE</scope>
    <source>
        <strain evidence="6">NBRC 105644</strain>
    </source>
</reference>
<dbReference type="RefSeq" id="WP_203898713.1">
    <property type="nucleotide sequence ID" value="NZ_BOPF01000006.1"/>
</dbReference>
<dbReference type="InterPro" id="IPR023772">
    <property type="entry name" value="DNA-bd_HTH_TetR-type_CS"/>
</dbReference>
<dbReference type="PANTHER" id="PTHR30055">
    <property type="entry name" value="HTH-TYPE TRANSCRIPTIONAL REGULATOR RUTR"/>
    <property type="match status" value="1"/>
</dbReference>
<evidence type="ECO:0000256" key="4">
    <source>
        <dbReference type="PROSITE-ProRule" id="PRU00335"/>
    </source>
</evidence>
<evidence type="ECO:0000256" key="1">
    <source>
        <dbReference type="ARBA" id="ARBA00023015"/>
    </source>
</evidence>
<dbReference type="PROSITE" id="PS01081">
    <property type="entry name" value="HTH_TETR_1"/>
    <property type="match status" value="1"/>
</dbReference>
<evidence type="ECO:0000256" key="2">
    <source>
        <dbReference type="ARBA" id="ARBA00023125"/>
    </source>
</evidence>
<accession>A0A8J3YJL4</accession>
<keyword evidence="7" id="KW-1185">Reference proteome</keyword>
<protein>
    <submittedName>
        <fullName evidence="6">TetR family transcriptional regulator</fullName>
    </submittedName>
</protein>
<dbReference type="SUPFAM" id="SSF48498">
    <property type="entry name" value="Tetracyclin repressor-like, C-terminal domain"/>
    <property type="match status" value="1"/>
</dbReference>
<dbReference type="PANTHER" id="PTHR30055:SF234">
    <property type="entry name" value="HTH-TYPE TRANSCRIPTIONAL REGULATOR BETI"/>
    <property type="match status" value="1"/>
</dbReference>
<dbReference type="InterPro" id="IPR050109">
    <property type="entry name" value="HTH-type_TetR-like_transc_reg"/>
</dbReference>
<gene>
    <name evidence="6" type="ORF">Val02_20510</name>
</gene>